<dbReference type="Gene3D" id="3.80.10.10">
    <property type="entry name" value="Ribonuclease Inhibitor"/>
    <property type="match status" value="1"/>
</dbReference>
<dbReference type="PANTHER" id="PTHR31900">
    <property type="entry name" value="F-BOX/RNI SUPERFAMILY PROTEIN-RELATED"/>
    <property type="match status" value="1"/>
</dbReference>
<keyword evidence="3" id="KW-1185">Reference proteome</keyword>
<evidence type="ECO:0000313" key="3">
    <source>
        <dbReference type="Proteomes" id="UP000243459"/>
    </source>
</evidence>
<gene>
    <name evidence="2" type="ORF">A4U43_C04F28670</name>
</gene>
<dbReference type="PANTHER" id="PTHR31900:SF30">
    <property type="entry name" value="SUPERFAMILY PROTEIN, PUTATIVE-RELATED"/>
    <property type="match status" value="1"/>
</dbReference>
<dbReference type="Proteomes" id="UP000243459">
    <property type="component" value="Chromosome 4"/>
</dbReference>
<feature type="domain" description="F-box/LRR-repeat protein 15/At3g58940/PEG3-like LRR" evidence="1">
    <location>
        <begin position="34"/>
        <end position="203"/>
    </location>
</feature>
<dbReference type="AlphaFoldDB" id="A0A5P1F738"/>
<dbReference type="Pfam" id="PF24758">
    <property type="entry name" value="LRR_At5g56370"/>
    <property type="match status" value="1"/>
</dbReference>
<dbReference type="SUPFAM" id="SSF52047">
    <property type="entry name" value="RNI-like"/>
    <property type="match status" value="1"/>
</dbReference>
<protein>
    <recommendedName>
        <fullName evidence="1">F-box/LRR-repeat protein 15/At3g58940/PEG3-like LRR domain-containing protein</fullName>
    </recommendedName>
</protein>
<accession>A0A5P1F738</accession>
<dbReference type="EMBL" id="CM007384">
    <property type="protein sequence ID" value="ONK73227.1"/>
    <property type="molecule type" value="Genomic_DNA"/>
</dbReference>
<name>A0A5P1F738_ASPOF</name>
<dbReference type="Gramene" id="ONK73227">
    <property type="protein sequence ID" value="ONK73227"/>
    <property type="gene ID" value="A4U43_C04F28670"/>
</dbReference>
<organism evidence="2 3">
    <name type="scientific">Asparagus officinalis</name>
    <name type="common">Garden asparagus</name>
    <dbReference type="NCBI Taxonomy" id="4686"/>
    <lineage>
        <taxon>Eukaryota</taxon>
        <taxon>Viridiplantae</taxon>
        <taxon>Streptophyta</taxon>
        <taxon>Embryophyta</taxon>
        <taxon>Tracheophyta</taxon>
        <taxon>Spermatophyta</taxon>
        <taxon>Magnoliopsida</taxon>
        <taxon>Liliopsida</taxon>
        <taxon>Asparagales</taxon>
        <taxon>Asparagaceae</taxon>
        <taxon>Asparagoideae</taxon>
        <taxon>Asparagus</taxon>
    </lineage>
</organism>
<dbReference type="InterPro" id="IPR055411">
    <property type="entry name" value="LRR_FXL15/At3g58940/PEG3-like"/>
</dbReference>
<evidence type="ECO:0000313" key="2">
    <source>
        <dbReference type="EMBL" id="ONK73227.1"/>
    </source>
</evidence>
<reference evidence="3" key="1">
    <citation type="journal article" date="2017" name="Nat. Commun.">
        <title>The asparagus genome sheds light on the origin and evolution of a young Y chromosome.</title>
        <authorList>
            <person name="Harkess A."/>
            <person name="Zhou J."/>
            <person name="Xu C."/>
            <person name="Bowers J.E."/>
            <person name="Van der Hulst R."/>
            <person name="Ayyampalayam S."/>
            <person name="Mercati F."/>
            <person name="Riccardi P."/>
            <person name="McKain M.R."/>
            <person name="Kakrana A."/>
            <person name="Tang H."/>
            <person name="Ray J."/>
            <person name="Groenendijk J."/>
            <person name="Arikit S."/>
            <person name="Mathioni S.M."/>
            <person name="Nakano M."/>
            <person name="Shan H."/>
            <person name="Telgmann-Rauber A."/>
            <person name="Kanno A."/>
            <person name="Yue Z."/>
            <person name="Chen H."/>
            <person name="Li W."/>
            <person name="Chen Y."/>
            <person name="Xu X."/>
            <person name="Zhang Y."/>
            <person name="Luo S."/>
            <person name="Chen H."/>
            <person name="Gao J."/>
            <person name="Mao Z."/>
            <person name="Pires J.C."/>
            <person name="Luo M."/>
            <person name="Kudrna D."/>
            <person name="Wing R.A."/>
            <person name="Meyers B.C."/>
            <person name="Yi K."/>
            <person name="Kong H."/>
            <person name="Lavrijsen P."/>
            <person name="Sunseri F."/>
            <person name="Falavigna A."/>
            <person name="Ye Y."/>
            <person name="Leebens-Mack J.H."/>
            <person name="Chen G."/>
        </authorList>
    </citation>
    <scope>NUCLEOTIDE SEQUENCE [LARGE SCALE GENOMIC DNA]</scope>
    <source>
        <strain evidence="3">cv. DH0086</strain>
    </source>
</reference>
<proteinExistence type="predicted"/>
<evidence type="ECO:0000259" key="1">
    <source>
        <dbReference type="Pfam" id="PF24758"/>
    </source>
</evidence>
<dbReference type="InterPro" id="IPR032675">
    <property type="entry name" value="LRR_dom_sf"/>
</dbReference>
<sequence length="257" mass="29548">MTFVERVLLFSDATNLNCVSITTRGGCDMFRVLSWIYTIMKRNVRDLTIYHQQKELLKLPLKIFHLQSLKRLSVTVLHHQILTWPHPQPSASTLAALEDLTLSGFKFVNTARDSISSSCPHLKIWKMKRCTDLYQLDVNCPNLEIFRMHECKGLRDLVVSGPSLMTINIRDTFVHAGKGSISTLEISAPNLRKFIWSDKPVHRYKSSKMFPSCADVRLRSFGGRDLFLSLNETRHLIIDCFSLWVCSFSSFFFTSLP</sequence>
<dbReference type="InterPro" id="IPR050232">
    <property type="entry name" value="FBL13/AtMIF1-like"/>
</dbReference>